<evidence type="ECO:0000256" key="1">
    <source>
        <dbReference type="SAM" id="MobiDB-lite"/>
    </source>
</evidence>
<evidence type="ECO:0000313" key="2">
    <source>
        <dbReference type="EMBL" id="WOL13858.1"/>
    </source>
</evidence>
<feature type="region of interest" description="Disordered" evidence="1">
    <location>
        <begin position="1"/>
        <end position="55"/>
    </location>
</feature>
<evidence type="ECO:0008006" key="4">
    <source>
        <dbReference type="Google" id="ProtNLM"/>
    </source>
</evidence>
<feature type="compositionally biased region" description="Basic residues" evidence="1">
    <location>
        <begin position="645"/>
        <end position="663"/>
    </location>
</feature>
<dbReference type="GO" id="GO:0005635">
    <property type="term" value="C:nuclear envelope"/>
    <property type="evidence" value="ECO:0007669"/>
    <property type="project" value="TreeGrafter"/>
</dbReference>
<reference evidence="2 3" key="1">
    <citation type="submission" date="2023-10" db="EMBL/GenBank/DDBJ databases">
        <title>Chromosome-scale genome assembly provides insights into flower coloration mechanisms of Canna indica.</title>
        <authorList>
            <person name="Li C."/>
        </authorList>
    </citation>
    <scope>NUCLEOTIDE SEQUENCE [LARGE SCALE GENOMIC DNA]</scope>
    <source>
        <tissue evidence="2">Flower</tissue>
    </source>
</reference>
<sequence length="663" mass="71896">MASLFRARRRAEEGGSGGKIIRNRRASQNPPASPYARPQPPALPPPPPPAGSPRWLLGIVSGAGKLISSVFRSSPSSSDYSSDEDSSHRFDEEENIGAPKQICGFNQEQKTAELITDSMEGSHAIVPLNESKLAIEKLLSQETFSRDECDRLTKLLQSRVVDSPEFVQDGVEKGVSNRDPGNQIDSSGSWLSLKRSTDLPGTVLDPPDDFSSRSPRTPALEACKPDVQNTAVMEAKKWIEEKKLSSNSKVDPVRGPCILNTDMLHYNAHDEEFSLVGLAKSYMQSDLPWQSPSFGSTTLTSPTPSRMDFCMDGSNDATTSHSLLPFKDFKRKYLSSRLRESLNDNYNARLKLAENMLESPAFKQIDPRDIFQNVTSKVSAPSDERDLLTVTNKSTSTTIASEHKETVKLVTPTKEIASSTVSSSDPMESKIASEPKLPIGLDAKRDVIDPLLTEQGNVVDYGIPHGSISASTSMVNAGEDPTSYSEKVVVTPGAAESTKLSNADVINLDNITQTSTANATTLMGIVEANNSMELDLNSDAKPLDENLHSQQGADGLANESSTNGGSVDLNVNPQSCYEEDQSSRHHINGDETTGATEQTYKHASEASVDAQAVCKTNSTTIKLENGAKMKSIERVLVEPKPNSSSRRKKAVVKVRRGRGRGAK</sequence>
<feature type="compositionally biased region" description="Low complexity" evidence="1">
    <location>
        <begin position="71"/>
        <end position="80"/>
    </location>
</feature>
<dbReference type="AlphaFoldDB" id="A0AAQ3QLC9"/>
<feature type="compositionally biased region" description="Polar residues" evidence="1">
    <location>
        <begin position="179"/>
        <end position="190"/>
    </location>
</feature>
<dbReference type="Proteomes" id="UP001327560">
    <property type="component" value="Chromosome 7"/>
</dbReference>
<dbReference type="EMBL" id="CP136896">
    <property type="protein sequence ID" value="WOL13858.1"/>
    <property type="molecule type" value="Genomic_DNA"/>
</dbReference>
<feature type="compositionally biased region" description="Pro residues" evidence="1">
    <location>
        <begin position="31"/>
        <end position="51"/>
    </location>
</feature>
<name>A0AAQ3QLC9_9LILI</name>
<organism evidence="2 3">
    <name type="scientific">Canna indica</name>
    <name type="common">Indian-shot</name>
    <dbReference type="NCBI Taxonomy" id="4628"/>
    <lineage>
        <taxon>Eukaryota</taxon>
        <taxon>Viridiplantae</taxon>
        <taxon>Streptophyta</taxon>
        <taxon>Embryophyta</taxon>
        <taxon>Tracheophyta</taxon>
        <taxon>Spermatophyta</taxon>
        <taxon>Magnoliopsida</taxon>
        <taxon>Liliopsida</taxon>
        <taxon>Zingiberales</taxon>
        <taxon>Cannaceae</taxon>
        <taxon>Canna</taxon>
    </lineage>
</organism>
<feature type="region of interest" description="Disordered" evidence="1">
    <location>
        <begin position="71"/>
        <end position="98"/>
    </location>
</feature>
<evidence type="ECO:0000313" key="3">
    <source>
        <dbReference type="Proteomes" id="UP001327560"/>
    </source>
</evidence>
<feature type="compositionally biased region" description="Polar residues" evidence="1">
    <location>
        <begin position="548"/>
        <end position="573"/>
    </location>
</feature>
<keyword evidence="3" id="KW-1185">Reference proteome</keyword>
<accession>A0AAQ3QLC9</accession>
<dbReference type="PANTHER" id="PTHR33416">
    <property type="entry name" value="NUCLEAR PORE COMPLEX PROTEIN NUP1"/>
    <property type="match status" value="1"/>
</dbReference>
<proteinExistence type="predicted"/>
<gene>
    <name evidence="2" type="ORF">Cni_G22638</name>
</gene>
<dbReference type="GO" id="GO:0071763">
    <property type="term" value="P:nuclear membrane organization"/>
    <property type="evidence" value="ECO:0007669"/>
    <property type="project" value="TreeGrafter"/>
</dbReference>
<feature type="region of interest" description="Disordered" evidence="1">
    <location>
        <begin position="638"/>
        <end position="663"/>
    </location>
</feature>
<dbReference type="PANTHER" id="PTHR33416:SF37">
    <property type="entry name" value="OS04G0655600 PROTEIN"/>
    <property type="match status" value="1"/>
</dbReference>
<protein>
    <recommendedName>
        <fullName evidence="4">Protein KAKU4</fullName>
    </recommendedName>
</protein>
<feature type="region of interest" description="Disordered" evidence="1">
    <location>
        <begin position="542"/>
        <end position="573"/>
    </location>
</feature>
<feature type="region of interest" description="Disordered" evidence="1">
    <location>
        <begin position="171"/>
        <end position="220"/>
    </location>
</feature>